<comment type="caution">
    <text evidence="1">The sequence shown here is derived from an EMBL/GenBank/DDBJ whole genome shotgun (WGS) entry which is preliminary data.</text>
</comment>
<accession>A0A7K3W834</accession>
<protein>
    <submittedName>
        <fullName evidence="1">TIGR03089 family protein</fullName>
    </submittedName>
</protein>
<dbReference type="InterPro" id="IPR042099">
    <property type="entry name" value="ANL_N_sf"/>
</dbReference>
<evidence type="ECO:0000313" key="2">
    <source>
        <dbReference type="Proteomes" id="UP000470470"/>
    </source>
</evidence>
<gene>
    <name evidence="1" type="ORF">G1H19_01155</name>
</gene>
<dbReference type="SUPFAM" id="SSF56801">
    <property type="entry name" value="Acetyl-CoA synthetase-like"/>
    <property type="match status" value="1"/>
</dbReference>
<organism evidence="1 2">
    <name type="scientific">Goekera deserti</name>
    <dbReference type="NCBI Taxonomy" id="2497753"/>
    <lineage>
        <taxon>Bacteria</taxon>
        <taxon>Bacillati</taxon>
        <taxon>Actinomycetota</taxon>
        <taxon>Actinomycetes</taxon>
        <taxon>Geodermatophilales</taxon>
        <taxon>Geodermatophilaceae</taxon>
        <taxon>Goekera</taxon>
    </lineage>
</organism>
<dbReference type="Gene3D" id="3.40.50.12780">
    <property type="entry name" value="N-terminal domain of ligase-like"/>
    <property type="match status" value="2"/>
</dbReference>
<proteinExistence type="predicted"/>
<name>A0A7K3W834_9ACTN</name>
<dbReference type="NCBIfam" id="TIGR03089">
    <property type="entry name" value="TIGR03089 family protein"/>
    <property type="match status" value="1"/>
</dbReference>
<dbReference type="Proteomes" id="UP000470470">
    <property type="component" value="Unassembled WGS sequence"/>
</dbReference>
<evidence type="ECO:0000313" key="1">
    <source>
        <dbReference type="EMBL" id="NEL52622.1"/>
    </source>
</evidence>
<dbReference type="AlphaFoldDB" id="A0A7K3W834"/>
<keyword evidence="2" id="KW-1185">Reference proteome</keyword>
<dbReference type="EMBL" id="JAAGWK010000003">
    <property type="protein sequence ID" value="NEL52622.1"/>
    <property type="molecule type" value="Genomic_DNA"/>
</dbReference>
<reference evidence="1 2" key="1">
    <citation type="submission" date="2020-02" db="EMBL/GenBank/DDBJ databases">
        <title>The whole genome sequence of CPCC 205119.</title>
        <authorList>
            <person name="Jiang Z."/>
        </authorList>
    </citation>
    <scope>NUCLEOTIDE SEQUENCE [LARGE SCALE GENOMIC DNA]</scope>
    <source>
        <strain evidence="1 2">CPCC 205119</strain>
    </source>
</reference>
<sequence length="277" mass="28650">MRAASPCHAGLVPSSPPSPAALLADAVRREPAAPLVTHYDDATGERTELSATTLANWVAKTANLLQDEYDVGPGSTVAVALPVHWQTAAVLLGAWSCGAAVLDTAAEDDDRLARADVALTTQDRVEALEEAGAGELMGLSLHPLGLGMRNYVGEARDYALEVRVHGDHFQPYQPVDPAGPGLLLGGLELTLGGLAETAAELAGRLGLVAGDRLLVDADTAAHAGPVAWLLAPLAAGASVVLCRHPFPERLAARAAQERVTATLGLQVEGVRELGRPS</sequence>
<dbReference type="InterPro" id="IPR017523">
    <property type="entry name" value="Rv3268"/>
</dbReference>